<keyword evidence="5 7" id="KW-1133">Transmembrane helix</keyword>
<evidence type="ECO:0000256" key="2">
    <source>
        <dbReference type="ARBA" id="ARBA00006464"/>
    </source>
</evidence>
<keyword evidence="4 7" id="KW-0812">Transmembrane</keyword>
<reference evidence="10" key="1">
    <citation type="submission" date="2017-09" db="EMBL/GenBank/DDBJ databases">
        <title>Depth-based differentiation of microbial function through sediment-hosted aquifers and enrichment of novel symbionts in the deep terrestrial subsurface.</title>
        <authorList>
            <person name="Probst A.J."/>
            <person name="Ladd B."/>
            <person name="Jarett J.K."/>
            <person name="Geller-Mcgrath D.E."/>
            <person name="Sieber C.M.K."/>
            <person name="Emerson J.B."/>
            <person name="Anantharaman K."/>
            <person name="Thomas B.C."/>
            <person name="Malmstrom R."/>
            <person name="Stieglmeier M."/>
            <person name="Klingl A."/>
            <person name="Woyke T."/>
            <person name="Ryan C.M."/>
            <person name="Banfield J.F."/>
        </authorList>
    </citation>
    <scope>NUCLEOTIDE SEQUENCE [LARGE SCALE GENOMIC DNA]</scope>
</reference>
<dbReference type="Pfam" id="PF13727">
    <property type="entry name" value="CoA_binding_3"/>
    <property type="match status" value="1"/>
</dbReference>
<dbReference type="AlphaFoldDB" id="A0A2M6WYX1"/>
<feature type="transmembrane region" description="Helical" evidence="7">
    <location>
        <begin position="53"/>
        <end position="74"/>
    </location>
</feature>
<dbReference type="GO" id="GO:0016780">
    <property type="term" value="F:phosphotransferase activity, for other substituted phosphate groups"/>
    <property type="evidence" value="ECO:0007669"/>
    <property type="project" value="TreeGrafter"/>
</dbReference>
<feature type="transmembrane region" description="Helical" evidence="7">
    <location>
        <begin position="273"/>
        <end position="294"/>
    </location>
</feature>
<dbReference type="Proteomes" id="UP000230731">
    <property type="component" value="Unassembled WGS sequence"/>
</dbReference>
<organism evidence="9 10">
    <name type="scientific">Candidatus Andersenbacteria bacterium CG10_big_fil_rev_8_21_14_0_10_54_11</name>
    <dbReference type="NCBI Taxonomy" id="1974485"/>
    <lineage>
        <taxon>Bacteria</taxon>
        <taxon>Candidatus Anderseniibacteriota</taxon>
    </lineage>
</organism>
<keyword evidence="3" id="KW-0808">Transferase</keyword>
<dbReference type="InterPro" id="IPR017475">
    <property type="entry name" value="EPS_sugar_tfrase"/>
</dbReference>
<proteinExistence type="inferred from homology"/>
<dbReference type="EMBL" id="PEZP01000039">
    <property type="protein sequence ID" value="PIT97979.1"/>
    <property type="molecule type" value="Genomic_DNA"/>
</dbReference>
<keyword evidence="6 7" id="KW-0472">Membrane</keyword>
<evidence type="ECO:0000256" key="4">
    <source>
        <dbReference type="ARBA" id="ARBA00022692"/>
    </source>
</evidence>
<dbReference type="PANTHER" id="PTHR30576">
    <property type="entry name" value="COLANIC BIOSYNTHESIS UDP-GLUCOSE LIPID CARRIER TRANSFERASE"/>
    <property type="match status" value="1"/>
</dbReference>
<dbReference type="Gene3D" id="3.40.50.720">
    <property type="entry name" value="NAD(P)-binding Rossmann-like Domain"/>
    <property type="match status" value="1"/>
</dbReference>
<comment type="caution">
    <text evidence="9">The sequence shown here is derived from an EMBL/GenBank/DDBJ whole genome shotgun (WGS) entry which is preliminary data.</text>
</comment>
<comment type="similarity">
    <text evidence="2">Belongs to the bacterial sugar transferase family.</text>
</comment>
<dbReference type="GO" id="GO:0016020">
    <property type="term" value="C:membrane"/>
    <property type="evidence" value="ECO:0007669"/>
    <property type="project" value="UniProtKB-SubCell"/>
</dbReference>
<accession>A0A2M6WYX1</accession>
<dbReference type="InterPro" id="IPR003362">
    <property type="entry name" value="Bact_transf"/>
</dbReference>
<evidence type="ECO:0000256" key="3">
    <source>
        <dbReference type="ARBA" id="ARBA00022679"/>
    </source>
</evidence>
<evidence type="ECO:0000256" key="5">
    <source>
        <dbReference type="ARBA" id="ARBA00022989"/>
    </source>
</evidence>
<feature type="domain" description="Bacterial sugar transferase" evidence="8">
    <location>
        <begin position="268"/>
        <end position="451"/>
    </location>
</feature>
<sequence>MKRSELVFGAALVPIDFIALLLAASAAYALRTSRYVQQLRPAVFELDLPFLEYLQLAVAVSGLIVIIFALQGLYSIQVTRRPLDEATRIFSGISMGMMAMIVMMFLQAELFQSRFILLAAYGLGVLFVACGRWLVHRLQVFLLRRGVGVHRVVLVGNGRFADQLAQVYAREPHLGFRVVATLPSVQREALERILRTRGIDEVIKTDQTLPAEDNLQLLDFCDTYKLTYRYVPDLFETYAANIRFTQVRGVPLMELQRTPLDGWGRIAKRVIDVAGSAAGLLVLSPLFLLAALLIRLDSPGPIFYRQTRVGRNTQPFEIFKFRSMKAEYCLGERYGGSAAAAYEETLRLKANERSGPLFKMRRDPRVTRFGRLLRKTRIDELPQLLNVFRGEMSLIGPRPHLPHEVALYSKHHHKLFTIKPGMTGMAQVQGNAGLSFEQEAKLDIGYIEDWS</sequence>
<evidence type="ECO:0000313" key="10">
    <source>
        <dbReference type="Proteomes" id="UP000230731"/>
    </source>
</evidence>
<gene>
    <name evidence="9" type="ORF">COT71_03495</name>
</gene>
<dbReference type="NCBIfam" id="TIGR03025">
    <property type="entry name" value="EPS_sugtrans"/>
    <property type="match status" value="1"/>
</dbReference>
<evidence type="ECO:0000256" key="6">
    <source>
        <dbReference type="ARBA" id="ARBA00023136"/>
    </source>
</evidence>
<protein>
    <recommendedName>
        <fullName evidence="8">Bacterial sugar transferase domain-containing protein</fullName>
    </recommendedName>
</protein>
<comment type="subcellular location">
    <subcellularLocation>
        <location evidence="1">Membrane</location>
        <topology evidence="1">Multi-pass membrane protein</topology>
    </subcellularLocation>
</comment>
<evidence type="ECO:0000259" key="8">
    <source>
        <dbReference type="Pfam" id="PF02397"/>
    </source>
</evidence>
<feature type="transmembrane region" description="Helical" evidence="7">
    <location>
        <begin position="86"/>
        <end position="108"/>
    </location>
</feature>
<evidence type="ECO:0000256" key="7">
    <source>
        <dbReference type="SAM" id="Phobius"/>
    </source>
</evidence>
<evidence type="ECO:0000256" key="1">
    <source>
        <dbReference type="ARBA" id="ARBA00004141"/>
    </source>
</evidence>
<dbReference type="PANTHER" id="PTHR30576:SF10">
    <property type="entry name" value="SLL5057 PROTEIN"/>
    <property type="match status" value="1"/>
</dbReference>
<feature type="non-terminal residue" evidence="9">
    <location>
        <position position="451"/>
    </location>
</feature>
<evidence type="ECO:0000313" key="9">
    <source>
        <dbReference type="EMBL" id="PIT97979.1"/>
    </source>
</evidence>
<feature type="transmembrane region" description="Helical" evidence="7">
    <location>
        <begin position="114"/>
        <end position="135"/>
    </location>
</feature>
<name>A0A2M6WYX1_9BACT</name>
<dbReference type="Pfam" id="PF02397">
    <property type="entry name" value="Bac_transf"/>
    <property type="match status" value="1"/>
</dbReference>